<feature type="coiled-coil region" evidence="4">
    <location>
        <begin position="402"/>
        <end position="454"/>
    </location>
</feature>
<dbReference type="InterPro" id="IPR004358">
    <property type="entry name" value="Sig_transdc_His_kin-like_C"/>
</dbReference>
<evidence type="ECO:0000313" key="8">
    <source>
        <dbReference type="Proteomes" id="UP000290407"/>
    </source>
</evidence>
<proteinExistence type="predicted"/>
<keyword evidence="4" id="KW-0175">Coiled coil</keyword>
<keyword evidence="7" id="KW-0418">Kinase</keyword>
<keyword evidence="3" id="KW-0597">Phosphoprotein</keyword>
<dbReference type="EMBL" id="SBLB01000001">
    <property type="protein sequence ID" value="RYC71002.1"/>
    <property type="molecule type" value="Genomic_DNA"/>
</dbReference>
<dbReference type="PRINTS" id="PR00344">
    <property type="entry name" value="BCTRLSENSOR"/>
</dbReference>
<dbReference type="InterPro" id="IPR036890">
    <property type="entry name" value="HATPase_C_sf"/>
</dbReference>
<feature type="transmembrane region" description="Helical" evidence="5">
    <location>
        <begin position="291"/>
        <end position="309"/>
    </location>
</feature>
<dbReference type="InterPro" id="IPR011623">
    <property type="entry name" value="7TMR_DISM_rcpt_extracell_dom1"/>
</dbReference>
<dbReference type="SUPFAM" id="SSF47384">
    <property type="entry name" value="Homodimeric domain of signal transducing histidine kinase"/>
    <property type="match status" value="1"/>
</dbReference>
<dbReference type="EC" id="2.7.13.3" evidence="2"/>
<dbReference type="AlphaFoldDB" id="A0A4Q2UPY8"/>
<dbReference type="InterPro" id="IPR036097">
    <property type="entry name" value="HisK_dim/P_sf"/>
</dbReference>
<feature type="domain" description="Histidine kinase" evidence="6">
    <location>
        <begin position="477"/>
        <end position="720"/>
    </location>
</feature>
<dbReference type="InterPro" id="IPR003661">
    <property type="entry name" value="HisK_dim/P_dom"/>
</dbReference>
<dbReference type="Pfam" id="PF07695">
    <property type="entry name" value="7TMR-DISM_7TM"/>
    <property type="match status" value="1"/>
</dbReference>
<evidence type="ECO:0000256" key="5">
    <source>
        <dbReference type="SAM" id="Phobius"/>
    </source>
</evidence>
<dbReference type="SUPFAM" id="SSF49785">
    <property type="entry name" value="Galactose-binding domain-like"/>
    <property type="match status" value="1"/>
</dbReference>
<dbReference type="Gene3D" id="1.10.287.130">
    <property type="match status" value="1"/>
</dbReference>
<dbReference type="PANTHER" id="PTHR43065">
    <property type="entry name" value="SENSOR HISTIDINE KINASE"/>
    <property type="match status" value="1"/>
</dbReference>
<dbReference type="SMART" id="SM00388">
    <property type="entry name" value="HisKA"/>
    <property type="match status" value="1"/>
</dbReference>
<dbReference type="Pfam" id="PF02518">
    <property type="entry name" value="HATPase_c"/>
    <property type="match status" value="1"/>
</dbReference>
<comment type="caution">
    <text evidence="7">The sequence shown here is derived from an EMBL/GenBank/DDBJ whole genome shotgun (WGS) entry which is preliminary data.</text>
</comment>
<dbReference type="GO" id="GO:0000155">
    <property type="term" value="F:phosphorelay sensor kinase activity"/>
    <property type="evidence" value="ECO:0007669"/>
    <property type="project" value="InterPro"/>
</dbReference>
<feature type="transmembrane region" description="Helical" evidence="5">
    <location>
        <begin position="265"/>
        <end position="284"/>
    </location>
</feature>
<dbReference type="Pfam" id="PF00512">
    <property type="entry name" value="HisKA"/>
    <property type="match status" value="1"/>
</dbReference>
<dbReference type="Proteomes" id="UP000290407">
    <property type="component" value="Unassembled WGS sequence"/>
</dbReference>
<keyword evidence="5" id="KW-0472">Membrane</keyword>
<organism evidence="7 8">
    <name type="scientific">Spirosoma sordidisoli</name>
    <dbReference type="NCBI Taxonomy" id="2502893"/>
    <lineage>
        <taxon>Bacteria</taxon>
        <taxon>Pseudomonadati</taxon>
        <taxon>Bacteroidota</taxon>
        <taxon>Cytophagia</taxon>
        <taxon>Cytophagales</taxon>
        <taxon>Cytophagaceae</taxon>
        <taxon>Spirosoma</taxon>
    </lineage>
</organism>
<dbReference type="SUPFAM" id="SSF55874">
    <property type="entry name" value="ATPase domain of HSP90 chaperone/DNA topoisomerase II/histidine kinase"/>
    <property type="match status" value="1"/>
</dbReference>
<evidence type="ECO:0000313" key="7">
    <source>
        <dbReference type="EMBL" id="RYC71002.1"/>
    </source>
</evidence>
<evidence type="ECO:0000256" key="1">
    <source>
        <dbReference type="ARBA" id="ARBA00000085"/>
    </source>
</evidence>
<keyword evidence="7" id="KW-0808">Transferase</keyword>
<comment type="catalytic activity">
    <reaction evidence="1">
        <text>ATP + protein L-histidine = ADP + protein N-phospho-L-histidine.</text>
        <dbReference type="EC" id="2.7.13.3"/>
    </reaction>
</comment>
<evidence type="ECO:0000256" key="4">
    <source>
        <dbReference type="SAM" id="Coils"/>
    </source>
</evidence>
<name>A0A4Q2UPY8_9BACT</name>
<dbReference type="Gene3D" id="2.60.120.260">
    <property type="entry name" value="Galactose-binding domain-like"/>
    <property type="match status" value="1"/>
</dbReference>
<dbReference type="SMART" id="SM00387">
    <property type="entry name" value="HATPase_c"/>
    <property type="match status" value="1"/>
</dbReference>
<dbReference type="CDD" id="cd00082">
    <property type="entry name" value="HisKA"/>
    <property type="match status" value="1"/>
</dbReference>
<feature type="transmembrane region" description="Helical" evidence="5">
    <location>
        <begin position="315"/>
        <end position="336"/>
    </location>
</feature>
<evidence type="ECO:0000256" key="3">
    <source>
        <dbReference type="ARBA" id="ARBA00022553"/>
    </source>
</evidence>
<feature type="transmembrane region" description="Helical" evidence="5">
    <location>
        <begin position="231"/>
        <end position="253"/>
    </location>
</feature>
<reference evidence="7 8" key="1">
    <citation type="submission" date="2019-01" db="EMBL/GenBank/DDBJ databases">
        <title>Spirosoma flava sp. nov., a propanil-degrading bacterium isolated from herbicide-contaminated soil.</title>
        <authorList>
            <person name="Zhang L."/>
            <person name="Jiang J.-D."/>
        </authorList>
    </citation>
    <scope>NUCLEOTIDE SEQUENCE [LARGE SCALE GENOMIC DNA]</scope>
    <source>
        <strain evidence="7 8">TY50</strain>
    </source>
</reference>
<dbReference type="PROSITE" id="PS50109">
    <property type="entry name" value="HIS_KIN"/>
    <property type="match status" value="1"/>
</dbReference>
<feature type="transmembrane region" description="Helical" evidence="5">
    <location>
        <begin position="377"/>
        <end position="402"/>
    </location>
</feature>
<dbReference type="PANTHER" id="PTHR43065:SF42">
    <property type="entry name" value="TWO-COMPONENT SENSOR PPRA"/>
    <property type="match status" value="1"/>
</dbReference>
<protein>
    <recommendedName>
        <fullName evidence="2">histidine kinase</fullName>
        <ecNumber evidence="2">2.7.13.3</ecNumber>
    </recommendedName>
</protein>
<sequence>MGLYTRFFWLIVLVGGFGFAHAQSPIQVDSLPDNGLLLRSGWRWHPGDQAIWASPDFDDRRWSPIQPIQSIDELPDFQRSPLGWLRITVNLGSAVARQSMSMELNQYGASELYLDGKLLVKLGTVGKNYAQQQSYTPATWERYLLPPLTAGRHVIAVRLSQHRPPGYVPHLYYQSLPIFFVKLVRTEKTTSEVAEQLFASTLTNYMLVGIFFMLGAIHFLYFYYRRQRINLIFGLTAASCSLFIALLTSLGVITSPEAAEWMSLVGNLMVTLFMTLLLAIYYVYLGYRLSWLFWLIAVVLFVSRLLLHYSDYSKAGSLLYTVTVVVLFIDGLRVSILANRAGRPNARLVLGSSLALLLILVVGGFASAWLSDAYPTYAAYWGNATNLLFFVVLPISFAIILAREYAQTNRSLEARLDEVEQLSAEKESLLKSQNETLERQVADRTAELRQSLAELRSTQQQLVQREKMASLGELTAGIAHEIQNPLNFVNNFAEVSGELVTELEEERAKEPDKRDDDLEAELLADLRQNLDKINQHGSRASGIVRSMLDHARNNTGQPALTNLNALADEYLKLSYHGLRAAHKDFNAQLIVDLQPDLPSVAVVPQEVGRVLLNLFNNAFHAVRERQLLSPAGYQPAVTVQTRQVADQVEIRVSDNGTGVPSEAAQKIFQPFFTTKPTGQGTGLGLSISYDIITKGYGGVLSLDSTSASGTTFVIQLPIRQRPGADQHTD</sequence>
<dbReference type="InterPro" id="IPR003594">
    <property type="entry name" value="HATPase_dom"/>
</dbReference>
<dbReference type="RefSeq" id="WP_129599676.1">
    <property type="nucleotide sequence ID" value="NZ_SBLB01000001.1"/>
</dbReference>
<evidence type="ECO:0000256" key="2">
    <source>
        <dbReference type="ARBA" id="ARBA00012438"/>
    </source>
</evidence>
<feature type="transmembrane region" description="Helical" evidence="5">
    <location>
        <begin position="205"/>
        <end position="224"/>
    </location>
</feature>
<accession>A0A4Q2UPY8</accession>
<dbReference type="Gene3D" id="3.30.565.10">
    <property type="entry name" value="Histidine kinase-like ATPase, C-terminal domain"/>
    <property type="match status" value="1"/>
</dbReference>
<keyword evidence="5" id="KW-1133">Transmembrane helix</keyword>
<keyword evidence="5" id="KW-0812">Transmembrane</keyword>
<keyword evidence="8" id="KW-1185">Reference proteome</keyword>
<gene>
    <name evidence="7" type="ORF">EQG79_02320</name>
</gene>
<feature type="transmembrane region" description="Helical" evidence="5">
    <location>
        <begin position="348"/>
        <end position="371"/>
    </location>
</feature>
<dbReference type="InterPro" id="IPR008979">
    <property type="entry name" value="Galactose-bd-like_sf"/>
</dbReference>
<dbReference type="InterPro" id="IPR005467">
    <property type="entry name" value="His_kinase_dom"/>
</dbReference>
<evidence type="ECO:0000259" key="6">
    <source>
        <dbReference type="PROSITE" id="PS50109"/>
    </source>
</evidence>